<dbReference type="CDD" id="cd03143">
    <property type="entry name" value="A4_beta-galactosidase_middle_domain"/>
    <property type="match status" value="1"/>
</dbReference>
<feature type="domain" description="DUF4350" evidence="1">
    <location>
        <begin position="70"/>
        <end position="233"/>
    </location>
</feature>
<sequence length="383" mass="42736">MRTLLFTLKRVLLLLVTAFLLAGCGKYEEREREVGYKGLARINHLLAAERMATQMGLKASSYAGAPVLPPPYGTVLVLPAASLQSEGILEEISDWVDQGGNLIVYLTLQNEARDIFSGTAQEPPFQAFLDYFALDFDKQPMRIISREEGESGKSERVWGEKIEWVDFVREDSYQTDYHSPYLLTDLDYAEDEASAFQSYDYGLGHLTVLGSAELFTNKHLGKAEHATLLWDILTVGEGDTVWFVHSTRVSFFSLLWRRAPEALIFSLVTLALLVWWAAKGVGPRFVRGTNPSAKLDEHLEASGAFFLKHKAEGVVVSRLREKLFHRLARATNQPFNASQEELLTAARAQGVLAESEVTALTSSTTNKSLLSTLQTLKTLDKKL</sequence>
<proteinExistence type="predicted"/>
<dbReference type="EMBL" id="BMXI01000006">
    <property type="protein sequence ID" value="GHC51472.1"/>
    <property type="molecule type" value="Genomic_DNA"/>
</dbReference>
<keyword evidence="3" id="KW-1185">Reference proteome</keyword>
<protein>
    <recommendedName>
        <fullName evidence="1">DUF4350 domain-containing protein</fullName>
    </recommendedName>
</protein>
<organism evidence="2 3">
    <name type="scientific">Roseibacillus persicicus</name>
    <dbReference type="NCBI Taxonomy" id="454148"/>
    <lineage>
        <taxon>Bacteria</taxon>
        <taxon>Pseudomonadati</taxon>
        <taxon>Verrucomicrobiota</taxon>
        <taxon>Verrucomicrobiia</taxon>
        <taxon>Verrucomicrobiales</taxon>
        <taxon>Verrucomicrobiaceae</taxon>
        <taxon>Roseibacillus</taxon>
    </lineage>
</organism>
<reference evidence="2" key="2">
    <citation type="submission" date="2020-09" db="EMBL/GenBank/DDBJ databases">
        <authorList>
            <person name="Sun Q."/>
            <person name="Kim S."/>
        </authorList>
    </citation>
    <scope>NUCLEOTIDE SEQUENCE</scope>
    <source>
        <strain evidence="2">KCTC 12988</strain>
    </source>
</reference>
<name>A0A918TMD5_9BACT</name>
<dbReference type="PROSITE" id="PS51257">
    <property type="entry name" value="PROKAR_LIPOPROTEIN"/>
    <property type="match status" value="1"/>
</dbReference>
<accession>A0A918TMD5</accession>
<evidence type="ECO:0000313" key="3">
    <source>
        <dbReference type="Proteomes" id="UP000644507"/>
    </source>
</evidence>
<dbReference type="RefSeq" id="WP_189569515.1">
    <property type="nucleotide sequence ID" value="NZ_BMXI01000006.1"/>
</dbReference>
<dbReference type="InterPro" id="IPR025646">
    <property type="entry name" value="DUF4350"/>
</dbReference>
<gene>
    <name evidence="2" type="ORF">GCM10007100_17120</name>
</gene>
<dbReference type="Pfam" id="PF14258">
    <property type="entry name" value="DUF4350"/>
    <property type="match status" value="1"/>
</dbReference>
<evidence type="ECO:0000259" key="1">
    <source>
        <dbReference type="Pfam" id="PF14258"/>
    </source>
</evidence>
<comment type="caution">
    <text evidence="2">The sequence shown here is derived from an EMBL/GenBank/DDBJ whole genome shotgun (WGS) entry which is preliminary data.</text>
</comment>
<dbReference type="Proteomes" id="UP000644507">
    <property type="component" value="Unassembled WGS sequence"/>
</dbReference>
<reference evidence="2" key="1">
    <citation type="journal article" date="2014" name="Int. J. Syst. Evol. Microbiol.">
        <title>Complete genome sequence of Corynebacterium casei LMG S-19264T (=DSM 44701T), isolated from a smear-ripened cheese.</title>
        <authorList>
            <consortium name="US DOE Joint Genome Institute (JGI-PGF)"/>
            <person name="Walter F."/>
            <person name="Albersmeier A."/>
            <person name="Kalinowski J."/>
            <person name="Ruckert C."/>
        </authorList>
    </citation>
    <scope>NUCLEOTIDE SEQUENCE</scope>
    <source>
        <strain evidence="2">KCTC 12988</strain>
    </source>
</reference>
<dbReference type="AlphaFoldDB" id="A0A918TMD5"/>
<evidence type="ECO:0000313" key="2">
    <source>
        <dbReference type="EMBL" id="GHC51472.1"/>
    </source>
</evidence>